<comment type="caution">
    <text evidence="8">The sequence shown here is derived from an EMBL/GenBank/DDBJ whole genome shotgun (WGS) entry which is preliminary data.</text>
</comment>
<sequence length="575" mass="63822">MKVLKYPLIFIFSLVLLNAQEHKISTKILEKLKNENAVDVLLYLKHQSNLSGLNAEWSKEQKGQYVHQQLIQTAQTYQINIIEKLKSLGVSFKSFYIINAIHTQLNKEQIIELARMNEIDRILYDENYTLEPTLDQTALQLQSRGPNVTWGIQRIGADLVWNLGYEGQGVTVAGEDTGYRWDLPGIKSKYRGWNGTSVDHNYNWHDGVHKISPLSSDSLNPCGLSLKEPCDDHGHGSHTMGTMTGRTDDEWYGIAPKAKWIGCRNMERGNGAPSTYIECFEFFLAPTDLDGNNPKPELAPHVINNSWYCSKDEGCDSSNFRLMQQVIINLRKAGIVVVVSAGNDGQSCGTIANPPAMFEESFVVGSFAINDTISNFSSIGPVKIDGSNRIKPNVVAPGSDVVSQVLDGSFQAWNGTSMAGPHVAGLVALIISANPSLAGKVEVIEDIIEMTARYQESNTTCDSFQNNAIPNHVYGFGKIQADAAVRRAIILKAEDEQKIKFGLSISPNPARQNILIKTTKEHQSQTLQIFNLLGTLIYEKPIFNETTNLDISHLIPSAYVIKIKNTNAQLVWIKE</sequence>
<dbReference type="InterPro" id="IPR015500">
    <property type="entry name" value="Peptidase_S8_subtilisin-rel"/>
</dbReference>
<name>A0A9D7S6I4_9BACT</name>
<accession>A0A9D7S6I4</accession>
<gene>
    <name evidence="8" type="ORF">IPO85_03510</name>
</gene>
<evidence type="ECO:0000259" key="7">
    <source>
        <dbReference type="Pfam" id="PF18962"/>
    </source>
</evidence>
<proteinExistence type="inferred from homology"/>
<evidence type="ECO:0000256" key="3">
    <source>
        <dbReference type="ARBA" id="ARBA00022801"/>
    </source>
</evidence>
<evidence type="ECO:0000256" key="4">
    <source>
        <dbReference type="ARBA" id="ARBA00022825"/>
    </source>
</evidence>
<dbReference type="InterPro" id="IPR023828">
    <property type="entry name" value="Peptidase_S8_Ser-AS"/>
</dbReference>
<dbReference type="SUPFAM" id="SSF52743">
    <property type="entry name" value="Subtilisin-like"/>
    <property type="match status" value="1"/>
</dbReference>
<evidence type="ECO:0000313" key="8">
    <source>
        <dbReference type="EMBL" id="MBK9716583.1"/>
    </source>
</evidence>
<protein>
    <submittedName>
        <fullName evidence="8">S8 family serine peptidase</fullName>
    </submittedName>
</protein>
<feature type="domain" description="Secretion system C-terminal sorting" evidence="7">
    <location>
        <begin position="505"/>
        <end position="569"/>
    </location>
</feature>
<dbReference type="CDD" id="cd07481">
    <property type="entry name" value="Peptidases_S8_BacillopeptidaseF-like"/>
    <property type="match status" value="1"/>
</dbReference>
<evidence type="ECO:0000256" key="2">
    <source>
        <dbReference type="ARBA" id="ARBA00022670"/>
    </source>
</evidence>
<dbReference type="PRINTS" id="PR00723">
    <property type="entry name" value="SUBTILISIN"/>
</dbReference>
<dbReference type="GO" id="GO:0004252">
    <property type="term" value="F:serine-type endopeptidase activity"/>
    <property type="evidence" value="ECO:0007669"/>
    <property type="project" value="UniProtKB-UniRule"/>
</dbReference>
<dbReference type="PROSITE" id="PS51892">
    <property type="entry name" value="SUBTILASE"/>
    <property type="match status" value="1"/>
</dbReference>
<dbReference type="NCBIfam" id="TIGR04183">
    <property type="entry name" value="Por_Secre_tail"/>
    <property type="match status" value="1"/>
</dbReference>
<feature type="active site" description="Charge relay system" evidence="5">
    <location>
        <position position="417"/>
    </location>
</feature>
<evidence type="ECO:0000313" key="9">
    <source>
        <dbReference type="Proteomes" id="UP000808349"/>
    </source>
</evidence>
<reference evidence="8 9" key="1">
    <citation type="submission" date="2020-10" db="EMBL/GenBank/DDBJ databases">
        <title>Connecting structure to function with the recovery of over 1000 high-quality activated sludge metagenome-assembled genomes encoding full-length rRNA genes using long-read sequencing.</title>
        <authorList>
            <person name="Singleton C.M."/>
            <person name="Petriglieri F."/>
            <person name="Kristensen J.M."/>
            <person name="Kirkegaard R.H."/>
            <person name="Michaelsen T.Y."/>
            <person name="Andersen M.H."/>
            <person name="Karst S.M."/>
            <person name="Dueholm M.S."/>
            <person name="Nielsen P.H."/>
            <person name="Albertsen M."/>
        </authorList>
    </citation>
    <scope>NUCLEOTIDE SEQUENCE [LARGE SCALE GENOMIC DNA]</scope>
    <source>
        <strain evidence="8">Ribe_18-Q3-R11-54_BAT3C.373</strain>
    </source>
</reference>
<dbReference type="InterPro" id="IPR033857">
    <property type="entry name" value="Bacillopeptidase_F"/>
</dbReference>
<dbReference type="Pfam" id="PF18962">
    <property type="entry name" value="Por_Secre_tail"/>
    <property type="match status" value="1"/>
</dbReference>
<dbReference type="AlphaFoldDB" id="A0A9D7S6I4"/>
<comment type="similarity">
    <text evidence="1 5">Belongs to the peptidase S8 family.</text>
</comment>
<feature type="active site" description="Charge relay system" evidence="5">
    <location>
        <position position="176"/>
    </location>
</feature>
<dbReference type="GO" id="GO:0006508">
    <property type="term" value="P:proteolysis"/>
    <property type="evidence" value="ECO:0007669"/>
    <property type="project" value="UniProtKB-KW"/>
</dbReference>
<organism evidence="8 9">
    <name type="scientific">Candidatus Defluviibacterium haderslevense</name>
    <dbReference type="NCBI Taxonomy" id="2981993"/>
    <lineage>
        <taxon>Bacteria</taxon>
        <taxon>Pseudomonadati</taxon>
        <taxon>Bacteroidota</taxon>
        <taxon>Saprospiria</taxon>
        <taxon>Saprospirales</taxon>
        <taxon>Saprospiraceae</taxon>
        <taxon>Candidatus Defluviibacterium</taxon>
    </lineage>
</organism>
<feature type="active site" description="Charge relay system" evidence="5">
    <location>
        <position position="235"/>
    </location>
</feature>
<keyword evidence="2 5" id="KW-0645">Protease</keyword>
<feature type="domain" description="Peptidase S8/S53" evidence="6">
    <location>
        <begin position="167"/>
        <end position="477"/>
    </location>
</feature>
<dbReference type="Pfam" id="PF00082">
    <property type="entry name" value="Peptidase_S8"/>
    <property type="match status" value="1"/>
</dbReference>
<dbReference type="PANTHER" id="PTHR43806">
    <property type="entry name" value="PEPTIDASE S8"/>
    <property type="match status" value="1"/>
</dbReference>
<dbReference type="Proteomes" id="UP000808349">
    <property type="component" value="Unassembled WGS sequence"/>
</dbReference>
<dbReference type="Gene3D" id="3.40.50.200">
    <property type="entry name" value="Peptidase S8/S53 domain"/>
    <property type="match status" value="1"/>
</dbReference>
<keyword evidence="3 5" id="KW-0378">Hydrolase</keyword>
<dbReference type="InterPro" id="IPR026444">
    <property type="entry name" value="Secre_tail"/>
</dbReference>
<dbReference type="InterPro" id="IPR000209">
    <property type="entry name" value="Peptidase_S8/S53_dom"/>
</dbReference>
<dbReference type="PROSITE" id="PS00138">
    <property type="entry name" value="SUBTILASE_SER"/>
    <property type="match status" value="1"/>
</dbReference>
<dbReference type="InterPro" id="IPR036852">
    <property type="entry name" value="Peptidase_S8/S53_dom_sf"/>
</dbReference>
<evidence type="ECO:0000256" key="5">
    <source>
        <dbReference type="PROSITE-ProRule" id="PRU01240"/>
    </source>
</evidence>
<dbReference type="EMBL" id="JADKFW010000004">
    <property type="protein sequence ID" value="MBK9716583.1"/>
    <property type="molecule type" value="Genomic_DNA"/>
</dbReference>
<dbReference type="InterPro" id="IPR050131">
    <property type="entry name" value="Peptidase_S8_subtilisin-like"/>
</dbReference>
<keyword evidence="4 5" id="KW-0720">Serine protease</keyword>
<dbReference type="PANTHER" id="PTHR43806:SF67">
    <property type="entry name" value="EGF-LIKE DOMAIN-CONTAINING PROTEIN"/>
    <property type="match status" value="1"/>
</dbReference>
<evidence type="ECO:0000259" key="6">
    <source>
        <dbReference type="Pfam" id="PF00082"/>
    </source>
</evidence>
<evidence type="ECO:0000256" key="1">
    <source>
        <dbReference type="ARBA" id="ARBA00011073"/>
    </source>
</evidence>